<dbReference type="Proteomes" id="UP000003688">
    <property type="component" value="Unassembled WGS sequence"/>
</dbReference>
<proteinExistence type="predicted"/>
<sequence length="65" mass="7373">MDGFFLRNRNKMSKGHGSWVAYAYRGMRGIQIGDEVWAPAERLSQKFLASTGLIRVGAGEESRRR</sequence>
<reference evidence="1 2" key="1">
    <citation type="journal article" date="2011" name="J. Bacteriol.">
        <title>Genome sequence of 'Pedosphaera parvula' Ellin514, an aerobic Verrucomicrobial isolate from pasture soil.</title>
        <authorList>
            <person name="Kant R."/>
            <person name="van Passel M.W."/>
            <person name="Sangwan P."/>
            <person name="Palva A."/>
            <person name="Lucas S."/>
            <person name="Copeland A."/>
            <person name="Lapidus A."/>
            <person name="Glavina Del Rio T."/>
            <person name="Dalin E."/>
            <person name="Tice H."/>
            <person name="Bruce D."/>
            <person name="Goodwin L."/>
            <person name="Pitluck S."/>
            <person name="Chertkov O."/>
            <person name="Larimer F.W."/>
            <person name="Land M.L."/>
            <person name="Hauser L."/>
            <person name="Brettin T.S."/>
            <person name="Detter J.C."/>
            <person name="Han S."/>
            <person name="de Vos W.M."/>
            <person name="Janssen P.H."/>
            <person name="Smidt H."/>
        </authorList>
    </citation>
    <scope>NUCLEOTIDE SEQUENCE [LARGE SCALE GENOMIC DNA]</scope>
    <source>
        <strain evidence="1 2">Ellin514</strain>
    </source>
</reference>
<keyword evidence="2" id="KW-1185">Reference proteome</keyword>
<dbReference type="AlphaFoldDB" id="B9XET7"/>
<evidence type="ECO:0000313" key="1">
    <source>
        <dbReference type="EMBL" id="EEF61801.1"/>
    </source>
</evidence>
<comment type="caution">
    <text evidence="1">The sequence shown here is derived from an EMBL/GenBank/DDBJ whole genome shotgun (WGS) entry which is preliminary data.</text>
</comment>
<protein>
    <submittedName>
        <fullName evidence="1">Uncharacterized protein</fullName>
    </submittedName>
</protein>
<organism evidence="1 2">
    <name type="scientific">Pedosphaera parvula (strain Ellin514)</name>
    <dbReference type="NCBI Taxonomy" id="320771"/>
    <lineage>
        <taxon>Bacteria</taxon>
        <taxon>Pseudomonadati</taxon>
        <taxon>Verrucomicrobiota</taxon>
        <taxon>Pedosphaerae</taxon>
        <taxon>Pedosphaerales</taxon>
        <taxon>Pedosphaeraceae</taxon>
        <taxon>Pedosphaera</taxon>
    </lineage>
</organism>
<name>B9XET7_PEDPL</name>
<dbReference type="EMBL" id="ABOX02000008">
    <property type="protein sequence ID" value="EEF61801.1"/>
    <property type="molecule type" value="Genomic_DNA"/>
</dbReference>
<accession>B9XET7</accession>
<gene>
    <name evidence="1" type="ORF">Cflav_PD4841</name>
</gene>
<evidence type="ECO:0000313" key="2">
    <source>
        <dbReference type="Proteomes" id="UP000003688"/>
    </source>
</evidence>